<dbReference type="Proteomes" id="UP001338137">
    <property type="component" value="Unassembled WGS sequence"/>
</dbReference>
<keyword evidence="3" id="KW-1185">Reference proteome</keyword>
<dbReference type="Gene3D" id="3.40.50.300">
    <property type="entry name" value="P-loop containing nucleotide triphosphate hydrolases"/>
    <property type="match status" value="1"/>
</dbReference>
<sequence length="236" mass="26779">MTKLNIVLDKRLSEKGVIFYHSIDFNKTPHIMTVGASGSGKSYLNKLIVAKCILKVQNSKAIILDFKADDYKFARETPRLFEFNKAKEGLELAYKEFSDRLQGNTDRSFRLKLIEELGSMLTYYEKKESEAIKSMIGNMIFMGRSLNYHLLISTQRPDSSLFNAGVRDSISTIALGNLSKEGKHMLFSGFSELTDERHGQGSGFLLLEGSKLHSIKVPLITNVKKLERYIRLGLER</sequence>
<dbReference type="EMBL" id="JARLKY010000019">
    <property type="protein sequence ID" value="MEC0227348.1"/>
    <property type="molecule type" value="Genomic_DNA"/>
</dbReference>
<evidence type="ECO:0000259" key="1">
    <source>
        <dbReference type="Pfam" id="PF01935"/>
    </source>
</evidence>
<feature type="domain" description="Helicase HerA central" evidence="1">
    <location>
        <begin position="25"/>
        <end position="94"/>
    </location>
</feature>
<dbReference type="InterPro" id="IPR002789">
    <property type="entry name" value="HerA_central"/>
</dbReference>
<dbReference type="InterPro" id="IPR027417">
    <property type="entry name" value="P-loop_NTPase"/>
</dbReference>
<proteinExistence type="predicted"/>
<dbReference type="SUPFAM" id="SSF52540">
    <property type="entry name" value="P-loop containing nucleoside triphosphate hydrolases"/>
    <property type="match status" value="1"/>
</dbReference>
<gene>
    <name evidence="2" type="ORF">P4I72_09455</name>
</gene>
<dbReference type="Pfam" id="PF01935">
    <property type="entry name" value="DUF87"/>
    <property type="match status" value="1"/>
</dbReference>
<comment type="caution">
    <text evidence="2">The sequence shown here is derived from an EMBL/GenBank/DDBJ whole genome shotgun (WGS) entry which is preliminary data.</text>
</comment>
<evidence type="ECO:0000313" key="3">
    <source>
        <dbReference type="Proteomes" id="UP001338137"/>
    </source>
</evidence>
<name>A0ABU6FZL4_9BACL</name>
<reference evidence="2 3" key="1">
    <citation type="submission" date="2023-03" db="EMBL/GenBank/DDBJ databases">
        <title>Bacillus Genome Sequencing.</title>
        <authorList>
            <person name="Dunlap C."/>
        </authorList>
    </citation>
    <scope>NUCLEOTIDE SEQUENCE [LARGE SCALE GENOMIC DNA]</scope>
    <source>
        <strain evidence="2 3">BD-533</strain>
    </source>
</reference>
<dbReference type="RefSeq" id="WP_326071688.1">
    <property type="nucleotide sequence ID" value="NZ_JARLKY010000019.1"/>
</dbReference>
<protein>
    <recommendedName>
        <fullName evidence="1">Helicase HerA central domain-containing protein</fullName>
    </recommendedName>
</protein>
<organism evidence="2 3">
    <name type="scientific">Paenibacillus alba</name>
    <dbReference type="NCBI Taxonomy" id="1197127"/>
    <lineage>
        <taxon>Bacteria</taxon>
        <taxon>Bacillati</taxon>
        <taxon>Bacillota</taxon>
        <taxon>Bacilli</taxon>
        <taxon>Bacillales</taxon>
        <taxon>Paenibacillaceae</taxon>
        <taxon>Paenibacillus</taxon>
    </lineage>
</organism>
<accession>A0ABU6FZL4</accession>
<evidence type="ECO:0000313" key="2">
    <source>
        <dbReference type="EMBL" id="MEC0227348.1"/>
    </source>
</evidence>